<proteinExistence type="predicted"/>
<evidence type="ECO:0000256" key="2">
    <source>
        <dbReference type="ARBA" id="ARBA00022840"/>
    </source>
</evidence>
<dbReference type="GO" id="GO:0016887">
    <property type="term" value="F:ATP hydrolysis activity"/>
    <property type="evidence" value="ECO:0007669"/>
    <property type="project" value="InterPro"/>
</dbReference>
<keyword evidence="2 4" id="KW-0067">ATP-binding</keyword>
<dbReference type="InterPro" id="IPR003593">
    <property type="entry name" value="AAA+_ATPase"/>
</dbReference>
<feature type="non-terminal residue" evidence="4">
    <location>
        <position position="1"/>
    </location>
</feature>
<dbReference type="InterPro" id="IPR039421">
    <property type="entry name" value="Type_1_exporter"/>
</dbReference>
<dbReference type="PANTHER" id="PTHR43394">
    <property type="entry name" value="ATP-DEPENDENT PERMEASE MDL1, MITOCHONDRIAL"/>
    <property type="match status" value="1"/>
</dbReference>
<gene>
    <name evidence="4" type="ORF">KDL01_40995</name>
</gene>
<accession>A0A941ITF4</accession>
<dbReference type="Gene3D" id="3.40.50.300">
    <property type="entry name" value="P-loop containing nucleotide triphosphate hydrolases"/>
    <property type="match status" value="1"/>
</dbReference>
<evidence type="ECO:0000313" key="5">
    <source>
        <dbReference type="Proteomes" id="UP000675781"/>
    </source>
</evidence>
<dbReference type="Proteomes" id="UP000675781">
    <property type="component" value="Unassembled WGS sequence"/>
</dbReference>
<dbReference type="SUPFAM" id="SSF52540">
    <property type="entry name" value="P-loop containing nucleoside triphosphate hydrolases"/>
    <property type="match status" value="1"/>
</dbReference>
<protein>
    <submittedName>
        <fullName evidence="4">ATP-binding cassette domain-containing protein</fullName>
    </submittedName>
</protein>
<dbReference type="PANTHER" id="PTHR43394:SF1">
    <property type="entry name" value="ATP-BINDING CASSETTE SUB-FAMILY B MEMBER 10, MITOCHONDRIAL"/>
    <property type="match status" value="1"/>
</dbReference>
<dbReference type="AlphaFoldDB" id="A0A941ITF4"/>
<dbReference type="InterPro" id="IPR027417">
    <property type="entry name" value="P-loop_NTPase"/>
</dbReference>
<dbReference type="GO" id="GO:0005524">
    <property type="term" value="F:ATP binding"/>
    <property type="evidence" value="ECO:0007669"/>
    <property type="project" value="UniProtKB-KW"/>
</dbReference>
<sequence>PPARLTRGIALEHVDFGYRPEAEPTLKDVNLLLPAGATVAVVGENGAGKTTLVKLLCGFYRPRAGRITVDGVDLRDLRIESWREKITAGFQDFARFEFTVARTVGLGDLPREKDSAALERALTRANALGVVERLPRGLETQLGKSYTDGAELSGGQWQRLALARAMMRSDPLLLILDEPASALDPEAENALFEQYVREAKRVARESGAITVFVSHRFSTVRTADLIIVVREGRIAEVGAHDDLIAQGGLYAELFAIQRKAYL</sequence>
<name>A0A941ITF4_9ACTN</name>
<evidence type="ECO:0000259" key="3">
    <source>
        <dbReference type="PROSITE" id="PS50893"/>
    </source>
</evidence>
<dbReference type="GO" id="GO:0015421">
    <property type="term" value="F:ABC-type oligopeptide transporter activity"/>
    <property type="evidence" value="ECO:0007669"/>
    <property type="project" value="TreeGrafter"/>
</dbReference>
<keyword evidence="5" id="KW-1185">Reference proteome</keyword>
<dbReference type="EMBL" id="JAGSOG010000555">
    <property type="protein sequence ID" value="MBR7839699.1"/>
    <property type="molecule type" value="Genomic_DNA"/>
</dbReference>
<evidence type="ECO:0000256" key="1">
    <source>
        <dbReference type="ARBA" id="ARBA00022741"/>
    </source>
</evidence>
<dbReference type="PROSITE" id="PS50893">
    <property type="entry name" value="ABC_TRANSPORTER_2"/>
    <property type="match status" value="1"/>
</dbReference>
<dbReference type="SMART" id="SM00382">
    <property type="entry name" value="AAA"/>
    <property type="match status" value="1"/>
</dbReference>
<dbReference type="Pfam" id="PF00005">
    <property type="entry name" value="ABC_tran"/>
    <property type="match status" value="1"/>
</dbReference>
<feature type="domain" description="ABC transporter" evidence="3">
    <location>
        <begin position="11"/>
        <end position="256"/>
    </location>
</feature>
<dbReference type="InterPro" id="IPR003439">
    <property type="entry name" value="ABC_transporter-like_ATP-bd"/>
</dbReference>
<comment type="caution">
    <text evidence="4">The sequence shown here is derived from an EMBL/GenBank/DDBJ whole genome shotgun (WGS) entry which is preliminary data.</text>
</comment>
<dbReference type="InterPro" id="IPR017871">
    <property type="entry name" value="ABC_transporter-like_CS"/>
</dbReference>
<reference evidence="4" key="1">
    <citation type="submission" date="2021-04" db="EMBL/GenBank/DDBJ databases">
        <title>Genome based classification of Actinospica acidithermotolerans sp. nov., an actinobacterium isolated from an Indonesian hot spring.</title>
        <authorList>
            <person name="Kusuma A.B."/>
            <person name="Putra K.E."/>
            <person name="Nafisah S."/>
            <person name="Loh J."/>
            <person name="Nouioui I."/>
            <person name="Goodfellow M."/>
        </authorList>
    </citation>
    <scope>NUCLEOTIDE SEQUENCE</scope>
    <source>
        <strain evidence="4">CSCA 57</strain>
    </source>
</reference>
<organism evidence="4 5">
    <name type="scientific">Actinospica durhamensis</name>
    <dbReference type="NCBI Taxonomy" id="1508375"/>
    <lineage>
        <taxon>Bacteria</taxon>
        <taxon>Bacillati</taxon>
        <taxon>Actinomycetota</taxon>
        <taxon>Actinomycetes</taxon>
        <taxon>Catenulisporales</taxon>
        <taxon>Actinospicaceae</taxon>
        <taxon>Actinospica</taxon>
    </lineage>
</organism>
<dbReference type="PROSITE" id="PS00211">
    <property type="entry name" value="ABC_TRANSPORTER_1"/>
    <property type="match status" value="1"/>
</dbReference>
<evidence type="ECO:0000313" key="4">
    <source>
        <dbReference type="EMBL" id="MBR7839699.1"/>
    </source>
</evidence>
<dbReference type="RefSeq" id="WP_212534119.1">
    <property type="nucleotide sequence ID" value="NZ_JAGSOG010000555.1"/>
</dbReference>
<keyword evidence="1" id="KW-0547">Nucleotide-binding</keyword>